<dbReference type="EMBL" id="JANQBD010000010">
    <property type="protein sequence ID" value="MCR8632513.1"/>
    <property type="molecule type" value="Genomic_DNA"/>
</dbReference>
<dbReference type="InterPro" id="IPR028212">
    <property type="entry name" value="GHL6"/>
</dbReference>
<dbReference type="Proteomes" id="UP001300012">
    <property type="component" value="Unassembled WGS sequence"/>
</dbReference>
<organism evidence="1 2">
    <name type="scientific">Paenibacillus radicis</name>
    <name type="common">ex Xue et al. 2023</name>
    <dbReference type="NCBI Taxonomy" id="2972489"/>
    <lineage>
        <taxon>Bacteria</taxon>
        <taxon>Bacillati</taxon>
        <taxon>Bacillota</taxon>
        <taxon>Bacilli</taxon>
        <taxon>Bacillales</taxon>
        <taxon>Paenibacillaceae</taxon>
        <taxon>Paenibacillus</taxon>
    </lineage>
</organism>
<dbReference type="Pfam" id="PF14871">
    <property type="entry name" value="GHL6"/>
    <property type="match status" value="1"/>
</dbReference>
<protein>
    <submittedName>
        <fullName evidence="1">Family 10 glycosylhydrolase</fullName>
    </submittedName>
</protein>
<accession>A0ABT1YH59</accession>
<keyword evidence="2" id="KW-1185">Reference proteome</keyword>
<dbReference type="Gene3D" id="3.20.20.80">
    <property type="entry name" value="Glycosidases"/>
    <property type="match status" value="1"/>
</dbReference>
<reference evidence="1 2" key="1">
    <citation type="submission" date="2022-08" db="EMBL/GenBank/DDBJ databases">
        <title>Paenibacillus endoradicis sp. nov., Paenibacillus radicibacter sp. nov and Paenibacillus pararadicis sp. nov., three cold-adapted plant growth-promoting bacteria isolated from root of Larix gmelinii in Great Khingan.</title>
        <authorList>
            <person name="Xue H."/>
        </authorList>
    </citation>
    <scope>NUCLEOTIDE SEQUENCE [LARGE SCALE GENOMIC DNA]</scope>
    <source>
        <strain evidence="1 2">N5-1-1-5</strain>
    </source>
</reference>
<dbReference type="SUPFAM" id="SSF51445">
    <property type="entry name" value="(Trans)glycosidases"/>
    <property type="match status" value="1"/>
</dbReference>
<dbReference type="Gene3D" id="3.40.50.880">
    <property type="match status" value="1"/>
</dbReference>
<gene>
    <name evidence="1" type="ORF">NV381_15010</name>
</gene>
<evidence type="ECO:0000313" key="2">
    <source>
        <dbReference type="Proteomes" id="UP001300012"/>
    </source>
</evidence>
<dbReference type="InterPro" id="IPR017853">
    <property type="entry name" value="GH"/>
</dbReference>
<dbReference type="CDD" id="cd03143">
    <property type="entry name" value="A4_beta-galactosidase_middle_domain"/>
    <property type="match status" value="1"/>
</dbReference>
<name>A0ABT1YH59_9BACL</name>
<dbReference type="SUPFAM" id="SSF52317">
    <property type="entry name" value="Class I glutamine amidotransferase-like"/>
    <property type="match status" value="1"/>
</dbReference>
<sequence length="676" mass="75646">MGNMAKAWWQKPLRVIQPNLQIKDTALINPDKLASQMKEMGANTIVFNVAGIYAWYPTKVPFHTVNEYLPQSSDLLKEVIEACHKQGLRFIGRFDFSRAEDSIYLQKPQWFAKQANGEPDIVGLTRPGPWSMLMNTCINGAYRNEAVALPVLDEVISNYDLDGIFFNAPGYSDCWCEACQRKYLAKYGQPIPVSKKDFAEDWASSCMRDNMDQFYSLIKTKNPDIPMILYYNLYHDNLFDRAETTDMLCTEPQDILSLGHHHIPEFWKPALSMKLGRSLPDRPIPFGIVHSSPGMDWRHTGLPPAEYRFWLAQIPAHGGSIWHSLTGIPDTIGDKRILDVVSAFNHDVQQIEQDMENAEPLSQVALMWTADASAEGMADGLINQQVPFDVLLMEQAVPERLSRYKALIVPEGMKYTDGFIEILSAYVEQGGCVIIEGNVPRNEKLLALLGVSDNIYVSQSLTASYLRFEGNGNPLQKGLEHTELIAHRGKVAYCTPIGENTKVLATLVPPFSPMDGVGRPPERASLPVSHTELPLALTNRTGNGSALYLPFSLSHLINEYKLVEHYQLLSNAIDYALGEDKLIEVTHIPGLQITLFEKEGNLLIHMVNGAGRRPLTANIPLTQIEVKLRLPGNGQVKSVHQLISGQSVSYSKEESGSLVFTVPNLLVWDCIRVEMQ</sequence>
<evidence type="ECO:0000313" key="1">
    <source>
        <dbReference type="EMBL" id="MCR8632513.1"/>
    </source>
</evidence>
<dbReference type="RefSeq" id="WP_258214102.1">
    <property type="nucleotide sequence ID" value="NZ_JANQBD010000010.1"/>
</dbReference>
<comment type="caution">
    <text evidence="1">The sequence shown here is derived from an EMBL/GenBank/DDBJ whole genome shotgun (WGS) entry which is preliminary data.</text>
</comment>
<dbReference type="InterPro" id="IPR029062">
    <property type="entry name" value="Class_I_gatase-like"/>
</dbReference>
<proteinExistence type="predicted"/>